<dbReference type="AlphaFoldDB" id="A0A6S6Y0Z7"/>
<proteinExistence type="inferred from homology"/>
<dbReference type="InterPro" id="IPR004638">
    <property type="entry name" value="EmrB-like"/>
</dbReference>
<dbReference type="PROSITE" id="PS50850">
    <property type="entry name" value="MFS"/>
    <property type="match status" value="1"/>
</dbReference>
<dbReference type="InterPro" id="IPR036259">
    <property type="entry name" value="MFS_trans_sf"/>
</dbReference>
<dbReference type="PANTHER" id="PTHR42718:SF9">
    <property type="entry name" value="MAJOR FACILITATOR SUPERFAMILY MULTIDRUG TRANSPORTER MFSC"/>
    <property type="match status" value="1"/>
</dbReference>
<keyword evidence="3" id="KW-0813">Transport</keyword>
<dbReference type="Gene3D" id="1.20.1720.10">
    <property type="entry name" value="Multidrug resistance protein D"/>
    <property type="match status" value="1"/>
</dbReference>
<evidence type="ECO:0000313" key="9">
    <source>
        <dbReference type="EMBL" id="CAB1368879.1"/>
    </source>
</evidence>
<comment type="subcellular location">
    <subcellularLocation>
        <location evidence="1">Cell membrane</location>
        <topology evidence="1">Multi-pass membrane protein</topology>
    </subcellularLocation>
</comment>
<dbReference type="InterPro" id="IPR020846">
    <property type="entry name" value="MFS_dom"/>
</dbReference>
<dbReference type="SUPFAM" id="SSF103473">
    <property type="entry name" value="MFS general substrate transporter"/>
    <property type="match status" value="1"/>
</dbReference>
<evidence type="ECO:0000256" key="2">
    <source>
        <dbReference type="ARBA" id="ARBA00008537"/>
    </source>
</evidence>
<dbReference type="Gene3D" id="1.20.1250.20">
    <property type="entry name" value="MFS general substrate transporter like domains"/>
    <property type="match status" value="1"/>
</dbReference>
<dbReference type="PRINTS" id="PR01036">
    <property type="entry name" value="TCRTETB"/>
</dbReference>
<accession>A0A6S6Y0Z7</accession>
<dbReference type="Pfam" id="PF07690">
    <property type="entry name" value="MFS_1"/>
    <property type="match status" value="1"/>
</dbReference>
<evidence type="ECO:0000256" key="7">
    <source>
        <dbReference type="ARBA" id="ARBA00023136"/>
    </source>
</evidence>
<sequence length="512" mass="55566">MEERPPLSGIPLILVTIFVSLGAFMQVLDATIANVSVPTIAGDLGVSPSQGTWVITSFGVANAIALPLTGWLARRFGEVRMFVLATLGFVLSSWLCGFAHSLEFLIFARILQGAAAGPMFPLAQSLLMSCYPPQKRGLAMAISMMVIAVAPIVGPLLGGWITEHLSWSWIFYINLPVGLICIAVCWPILRHRESQTARMPIDTVGLALLILGVGSLQILLDKGHELDWFSSNLIMILAIVAVITLSALVVWELTDHHPVVDLSLLGERNFLVAAVVISLGYMTFLGGVVVLPLWLQTNMGYTSTWAGIVTAPIGILPVLLTPVLGKHLDKLNLRLVVTLGFLIFTITFWWQSYFANNVDLASITLPRLIQGLGMVGFFTPMMVILVSRISPSHMPNAMGLANFLRVLAGSFGTSLAVTLWDHRASFHHQRLAETVHQANPYAAQGLETMESLGLSAQQSLLQVDRLLSREAFTMAANDTFWVAGCIFLGLILMVWLARPPFGSPGTPPPAVE</sequence>
<dbReference type="CDD" id="cd17503">
    <property type="entry name" value="MFS_LmrB_MDR_like"/>
    <property type="match status" value="1"/>
</dbReference>
<reference evidence="9 10" key="1">
    <citation type="submission" date="2020-03" db="EMBL/GenBank/DDBJ databases">
        <authorList>
            <consortium name="Genoscope - CEA"/>
            <person name="William W."/>
        </authorList>
    </citation>
    <scope>NUCLEOTIDE SEQUENCE [LARGE SCALE GENOMIC DNA]</scope>
    <source>
        <strain evidence="10">DSM 16959</strain>
    </source>
</reference>
<evidence type="ECO:0000256" key="1">
    <source>
        <dbReference type="ARBA" id="ARBA00004651"/>
    </source>
</evidence>
<keyword evidence="7" id="KW-0472">Membrane</keyword>
<evidence type="ECO:0000259" key="8">
    <source>
        <dbReference type="PROSITE" id="PS50850"/>
    </source>
</evidence>
<dbReference type="KEGG" id="doe:DENOEST_1714"/>
<evidence type="ECO:0000256" key="3">
    <source>
        <dbReference type="ARBA" id="ARBA00022448"/>
    </source>
</evidence>
<keyword evidence="10" id="KW-1185">Reference proteome</keyword>
<dbReference type="OrthoDB" id="9807274at2"/>
<organism evidence="9 10">
    <name type="scientific">Denitratisoma oestradiolicum</name>
    <dbReference type="NCBI Taxonomy" id="311182"/>
    <lineage>
        <taxon>Bacteria</taxon>
        <taxon>Pseudomonadati</taxon>
        <taxon>Pseudomonadota</taxon>
        <taxon>Betaproteobacteria</taxon>
        <taxon>Nitrosomonadales</taxon>
        <taxon>Sterolibacteriaceae</taxon>
        <taxon>Denitratisoma</taxon>
    </lineage>
</organism>
<dbReference type="NCBIfam" id="TIGR00711">
    <property type="entry name" value="efflux_EmrB"/>
    <property type="match status" value="1"/>
</dbReference>
<gene>
    <name evidence="9" type="primary">emrB</name>
    <name evidence="9" type="ORF">DENOEST_1714</name>
</gene>
<dbReference type="PANTHER" id="PTHR42718">
    <property type="entry name" value="MAJOR FACILITATOR SUPERFAMILY MULTIDRUG TRANSPORTER MFSC"/>
    <property type="match status" value="1"/>
</dbReference>
<evidence type="ECO:0000256" key="5">
    <source>
        <dbReference type="ARBA" id="ARBA00022692"/>
    </source>
</evidence>
<evidence type="ECO:0000256" key="4">
    <source>
        <dbReference type="ARBA" id="ARBA00022475"/>
    </source>
</evidence>
<dbReference type="InterPro" id="IPR011701">
    <property type="entry name" value="MFS"/>
</dbReference>
<protein>
    <submittedName>
        <fullName evidence="9">Multidrug export protein EmrB</fullName>
    </submittedName>
</protein>
<name>A0A6S6Y0Z7_9PROT</name>
<dbReference type="EMBL" id="LR778301">
    <property type="protein sequence ID" value="CAB1368879.1"/>
    <property type="molecule type" value="Genomic_DNA"/>
</dbReference>
<keyword evidence="4" id="KW-1003">Cell membrane</keyword>
<keyword evidence="6" id="KW-1133">Transmembrane helix</keyword>
<dbReference type="GO" id="GO:0005886">
    <property type="term" value="C:plasma membrane"/>
    <property type="evidence" value="ECO:0007669"/>
    <property type="project" value="UniProtKB-SubCell"/>
</dbReference>
<comment type="similarity">
    <text evidence="2">Belongs to the major facilitator superfamily. EmrB family.</text>
</comment>
<evidence type="ECO:0000256" key="6">
    <source>
        <dbReference type="ARBA" id="ARBA00022989"/>
    </source>
</evidence>
<evidence type="ECO:0000313" key="10">
    <source>
        <dbReference type="Proteomes" id="UP000515733"/>
    </source>
</evidence>
<dbReference type="Proteomes" id="UP000515733">
    <property type="component" value="Chromosome"/>
</dbReference>
<feature type="domain" description="Major facilitator superfamily (MFS) profile" evidence="8">
    <location>
        <begin position="15"/>
        <end position="502"/>
    </location>
</feature>
<dbReference type="RefSeq" id="WP_145768912.1">
    <property type="nucleotide sequence ID" value="NZ_LR778301.1"/>
</dbReference>
<keyword evidence="5" id="KW-0812">Transmembrane</keyword>
<dbReference type="GO" id="GO:0022857">
    <property type="term" value="F:transmembrane transporter activity"/>
    <property type="evidence" value="ECO:0007669"/>
    <property type="project" value="InterPro"/>
</dbReference>